<gene>
    <name evidence="7" type="ORF">SAMN04487906_1891</name>
</gene>
<dbReference type="InterPro" id="IPR020891">
    <property type="entry name" value="UPF0758_CS"/>
</dbReference>
<dbReference type="RefSeq" id="WP_074978444.1">
    <property type="nucleotide sequence ID" value="NZ_FPAG01000005.1"/>
</dbReference>
<dbReference type="PANTHER" id="PTHR30471:SF3">
    <property type="entry name" value="UPF0758 PROTEIN YEES-RELATED"/>
    <property type="match status" value="1"/>
</dbReference>
<keyword evidence="1" id="KW-0645">Protease</keyword>
<evidence type="ECO:0000256" key="5">
    <source>
        <dbReference type="ARBA" id="ARBA00023049"/>
    </source>
</evidence>
<evidence type="ECO:0000256" key="1">
    <source>
        <dbReference type="ARBA" id="ARBA00022670"/>
    </source>
</evidence>
<dbReference type="GO" id="GO:0008237">
    <property type="term" value="F:metallopeptidase activity"/>
    <property type="evidence" value="ECO:0007669"/>
    <property type="project" value="UniProtKB-KW"/>
</dbReference>
<keyword evidence="4" id="KW-0862">Zinc</keyword>
<dbReference type="PROSITE" id="PS01302">
    <property type="entry name" value="UPF0758"/>
    <property type="match status" value="1"/>
</dbReference>
<feature type="domain" description="MPN" evidence="6">
    <location>
        <begin position="23"/>
        <end position="149"/>
    </location>
</feature>
<dbReference type="AlphaFoldDB" id="A0A1I6T6T9"/>
<dbReference type="CDD" id="cd08071">
    <property type="entry name" value="MPN_DUF2466"/>
    <property type="match status" value="1"/>
</dbReference>
<keyword evidence="2" id="KW-0479">Metal-binding</keyword>
<organism evidence="7 8">
    <name type="scientific">Zhouia amylolytica</name>
    <dbReference type="NCBI Taxonomy" id="376730"/>
    <lineage>
        <taxon>Bacteria</taxon>
        <taxon>Pseudomonadati</taxon>
        <taxon>Bacteroidota</taxon>
        <taxon>Flavobacteriia</taxon>
        <taxon>Flavobacteriales</taxon>
        <taxon>Flavobacteriaceae</taxon>
        <taxon>Zhouia</taxon>
    </lineage>
</organism>
<evidence type="ECO:0000313" key="8">
    <source>
        <dbReference type="Proteomes" id="UP000183209"/>
    </source>
</evidence>
<dbReference type="Pfam" id="PF04002">
    <property type="entry name" value="RadC"/>
    <property type="match status" value="1"/>
</dbReference>
<name>A0A1I6T6T9_9FLAO</name>
<protein>
    <submittedName>
        <fullName evidence="7">RadC-like JAB domain-containing protein</fullName>
    </submittedName>
</protein>
<dbReference type="EMBL" id="FPAG01000005">
    <property type="protein sequence ID" value="SFS84985.1"/>
    <property type="molecule type" value="Genomic_DNA"/>
</dbReference>
<dbReference type="Gene3D" id="3.40.140.10">
    <property type="entry name" value="Cytidine Deaminase, domain 2"/>
    <property type="match status" value="1"/>
</dbReference>
<evidence type="ECO:0000313" key="7">
    <source>
        <dbReference type="EMBL" id="SFS84985.1"/>
    </source>
</evidence>
<evidence type="ECO:0000256" key="3">
    <source>
        <dbReference type="ARBA" id="ARBA00022801"/>
    </source>
</evidence>
<dbReference type="Proteomes" id="UP000183209">
    <property type="component" value="Unassembled WGS sequence"/>
</dbReference>
<keyword evidence="3" id="KW-0378">Hydrolase</keyword>
<dbReference type="OrthoDB" id="9804482at2"/>
<accession>A0A1I6T6T9</accession>
<evidence type="ECO:0000256" key="4">
    <source>
        <dbReference type="ARBA" id="ARBA00022833"/>
    </source>
</evidence>
<evidence type="ECO:0000256" key="2">
    <source>
        <dbReference type="ARBA" id="ARBA00022723"/>
    </source>
</evidence>
<dbReference type="PROSITE" id="PS50249">
    <property type="entry name" value="MPN"/>
    <property type="match status" value="1"/>
</dbReference>
<dbReference type="InterPro" id="IPR025657">
    <property type="entry name" value="RadC_JAB"/>
</dbReference>
<proteinExistence type="predicted"/>
<sequence>MKFIVNEIQISYKEQLDVHQMPKITGSKAAAELLYNHWDKKTIGCQECFKVVLLNNANRVKGVYEISKGSITGTLVDLRILFAIILKSLTVAIVLVHNHPSGNLCASQADKELTHKIKQAAGFFDVAVLDHLILAPNGNYFSFSDAFIL</sequence>
<dbReference type="PANTHER" id="PTHR30471">
    <property type="entry name" value="DNA REPAIR PROTEIN RADC"/>
    <property type="match status" value="1"/>
</dbReference>
<reference evidence="7 8" key="1">
    <citation type="submission" date="2016-10" db="EMBL/GenBank/DDBJ databases">
        <authorList>
            <person name="de Groot N.N."/>
        </authorList>
    </citation>
    <scope>NUCLEOTIDE SEQUENCE [LARGE SCALE GENOMIC DNA]</scope>
    <source>
        <strain evidence="7 8">CGMCC 1.6114</strain>
    </source>
</reference>
<dbReference type="GO" id="GO:0006508">
    <property type="term" value="P:proteolysis"/>
    <property type="evidence" value="ECO:0007669"/>
    <property type="project" value="UniProtKB-KW"/>
</dbReference>
<dbReference type="InterPro" id="IPR001405">
    <property type="entry name" value="UPF0758"/>
</dbReference>
<dbReference type="GO" id="GO:0046872">
    <property type="term" value="F:metal ion binding"/>
    <property type="evidence" value="ECO:0007669"/>
    <property type="project" value="UniProtKB-KW"/>
</dbReference>
<dbReference type="InterPro" id="IPR037518">
    <property type="entry name" value="MPN"/>
</dbReference>
<evidence type="ECO:0000259" key="6">
    <source>
        <dbReference type="PROSITE" id="PS50249"/>
    </source>
</evidence>
<keyword evidence="5" id="KW-0482">Metalloprotease</keyword>